<feature type="transmembrane region" description="Helical" evidence="16">
    <location>
        <begin position="140"/>
        <end position="158"/>
    </location>
</feature>
<evidence type="ECO:0000256" key="9">
    <source>
        <dbReference type="ARBA" id="ARBA00022982"/>
    </source>
</evidence>
<gene>
    <name evidence="20" type="primary">ND5</name>
    <name evidence="21" type="synonym">nad5</name>
</gene>
<dbReference type="Pfam" id="PF00361">
    <property type="entry name" value="Proton_antipo_M"/>
    <property type="match status" value="1"/>
</dbReference>
<evidence type="ECO:0000256" key="8">
    <source>
        <dbReference type="ARBA" id="ARBA00022967"/>
    </source>
</evidence>
<evidence type="ECO:0000256" key="2">
    <source>
        <dbReference type="ARBA" id="ARBA00012944"/>
    </source>
</evidence>
<evidence type="ECO:0000256" key="5">
    <source>
        <dbReference type="ARBA" id="ARBA00022660"/>
    </source>
</evidence>
<dbReference type="PANTHER" id="PTHR42829">
    <property type="entry name" value="NADH-UBIQUINONE OXIDOREDUCTASE CHAIN 5"/>
    <property type="match status" value="1"/>
</dbReference>
<dbReference type="RefSeq" id="YP_002332286.1">
    <property type="nucleotide sequence ID" value="NC_011608.1"/>
</dbReference>
<dbReference type="GO" id="GO:0015990">
    <property type="term" value="P:electron transport coupled proton transport"/>
    <property type="evidence" value="ECO:0007669"/>
    <property type="project" value="TreeGrafter"/>
</dbReference>
<keyword evidence="8" id="KW-1278">Translocase</keyword>
<organism evidence="20">
    <name type="scientific">Mimachlamys nobilis</name>
    <name type="common">Noble scallop</name>
    <name type="synonym">Chlamys nobilis</name>
    <dbReference type="NCBI Taxonomy" id="106276"/>
    <lineage>
        <taxon>Eukaryota</taxon>
        <taxon>Metazoa</taxon>
        <taxon>Spiralia</taxon>
        <taxon>Lophotrochozoa</taxon>
        <taxon>Mollusca</taxon>
        <taxon>Bivalvia</taxon>
        <taxon>Autobranchia</taxon>
        <taxon>Pteriomorphia</taxon>
        <taxon>Pectinida</taxon>
        <taxon>Pectinoidea</taxon>
        <taxon>Pectinidae</taxon>
        <taxon>Mimachlamys</taxon>
    </lineage>
</organism>
<dbReference type="GO" id="GO:0042773">
    <property type="term" value="P:ATP synthesis coupled electron transport"/>
    <property type="evidence" value="ECO:0007669"/>
    <property type="project" value="InterPro"/>
</dbReference>
<dbReference type="InterPro" id="IPR003945">
    <property type="entry name" value="NU5C-like"/>
</dbReference>
<feature type="transmembrane region" description="Helical" evidence="16">
    <location>
        <begin position="410"/>
        <end position="434"/>
    </location>
</feature>
<keyword evidence="11 16" id="KW-0520">NAD</keyword>
<dbReference type="EC" id="7.1.1.2" evidence="2 16"/>
<comment type="function">
    <text evidence="16">Core subunit of the mitochondrial membrane respiratory chain NADH dehydrogenase (Complex I) which catalyzes electron transfer from NADH through the respiratory chain, using ubiquinone as an electron acceptor. Essential for the catalytic activity and assembly of complex I.</text>
</comment>
<dbReference type="GO" id="GO:0005743">
    <property type="term" value="C:mitochondrial inner membrane"/>
    <property type="evidence" value="ECO:0007669"/>
    <property type="project" value="UniProtKB-SubCell"/>
</dbReference>
<feature type="domain" description="NADH-Ubiquinone oxidoreductase (complex I) chain 5 N-terminal" evidence="18">
    <location>
        <begin position="42"/>
        <end position="85"/>
    </location>
</feature>
<dbReference type="GO" id="GO:0003954">
    <property type="term" value="F:NADH dehydrogenase activity"/>
    <property type="evidence" value="ECO:0007669"/>
    <property type="project" value="TreeGrafter"/>
</dbReference>
<protein>
    <recommendedName>
        <fullName evidence="3 16">NADH-ubiquinone oxidoreductase chain 5</fullName>
        <ecNumber evidence="2 16">7.1.1.2</ecNumber>
    </recommendedName>
</protein>
<dbReference type="InterPro" id="IPR001516">
    <property type="entry name" value="Proton_antipo_N"/>
</dbReference>
<dbReference type="InterPro" id="IPR010934">
    <property type="entry name" value="NADH_DH_su5_C"/>
</dbReference>
<feature type="domain" description="NADH:quinone oxidoreductase/Mrp antiporter transmembrane" evidence="17">
    <location>
        <begin position="104"/>
        <end position="371"/>
    </location>
</feature>
<keyword evidence="6 16" id="KW-0812">Transmembrane</keyword>
<dbReference type="EMBL" id="FJ415225">
    <property type="protein sequence ID" value="ACJ64163.1"/>
    <property type="molecule type" value="Genomic_DNA"/>
</dbReference>
<comment type="catalytic activity">
    <reaction evidence="15 16">
        <text>a ubiquinone + NADH + 5 H(+)(in) = a ubiquinol + NAD(+) + 4 H(+)(out)</text>
        <dbReference type="Rhea" id="RHEA:29091"/>
        <dbReference type="Rhea" id="RHEA-COMP:9565"/>
        <dbReference type="Rhea" id="RHEA-COMP:9566"/>
        <dbReference type="ChEBI" id="CHEBI:15378"/>
        <dbReference type="ChEBI" id="CHEBI:16389"/>
        <dbReference type="ChEBI" id="CHEBI:17976"/>
        <dbReference type="ChEBI" id="CHEBI:57540"/>
        <dbReference type="ChEBI" id="CHEBI:57945"/>
        <dbReference type="EC" id="7.1.1.2"/>
    </reaction>
</comment>
<evidence type="ECO:0000259" key="18">
    <source>
        <dbReference type="Pfam" id="PF00662"/>
    </source>
</evidence>
<proteinExistence type="inferred from homology"/>
<feature type="transmembrane region" description="Helical" evidence="16">
    <location>
        <begin position="207"/>
        <end position="225"/>
    </location>
</feature>
<feature type="transmembrane region" description="Helical" evidence="16">
    <location>
        <begin position="231"/>
        <end position="253"/>
    </location>
</feature>
<dbReference type="EMBL" id="FJ595958">
    <property type="protein sequence ID" value="ACL36027.1"/>
    <property type="molecule type" value="Genomic_DNA"/>
</dbReference>
<feature type="transmembrane region" description="Helical" evidence="16">
    <location>
        <begin position="284"/>
        <end position="306"/>
    </location>
</feature>
<evidence type="ECO:0000256" key="1">
    <source>
        <dbReference type="ARBA" id="ARBA00004448"/>
    </source>
</evidence>
<feature type="transmembrane region" description="Helical" evidence="16">
    <location>
        <begin position="53"/>
        <end position="71"/>
    </location>
</feature>
<evidence type="ECO:0000256" key="7">
    <source>
        <dbReference type="ARBA" id="ARBA00022792"/>
    </source>
</evidence>
<dbReference type="Pfam" id="PF00662">
    <property type="entry name" value="Proton_antipo_N"/>
    <property type="match status" value="1"/>
</dbReference>
<feature type="transmembrane region" description="Helical" evidence="16">
    <location>
        <begin position="108"/>
        <end position="128"/>
    </location>
</feature>
<dbReference type="PRINTS" id="PR01434">
    <property type="entry name" value="NADHDHGNASE5"/>
</dbReference>
<evidence type="ECO:0000259" key="19">
    <source>
        <dbReference type="Pfam" id="PF06455"/>
    </source>
</evidence>
<dbReference type="GO" id="GO:0008137">
    <property type="term" value="F:NADH dehydrogenase (ubiquinone) activity"/>
    <property type="evidence" value="ECO:0007669"/>
    <property type="project" value="UniProtKB-EC"/>
</dbReference>
<dbReference type="InterPro" id="IPR001750">
    <property type="entry name" value="ND/Mrp_TM"/>
</dbReference>
<keyword evidence="7" id="KW-0999">Mitochondrion inner membrane</keyword>
<reference evidence="21" key="2">
    <citation type="journal article" date="2009" name="BMC Res. Notes">
        <title>Comparative mitogenomic analyses of three scallops (Bivalvia: Pectinidae) reveal high level variation of genomic organization and a diversity of transfer RNA gene sets.</title>
        <authorList>
            <person name="Wu X."/>
            <person name="Xu X."/>
            <person name="Yu Z."/>
            <person name="Kong X."/>
        </authorList>
    </citation>
    <scope>NUCLEOTIDE SEQUENCE</scope>
</reference>
<evidence type="ECO:0000256" key="3">
    <source>
        <dbReference type="ARBA" id="ARBA00021096"/>
    </source>
</evidence>
<feature type="domain" description="NADH dehydrogenase subunit 5 C-terminal" evidence="19">
    <location>
        <begin position="497"/>
        <end position="578"/>
    </location>
</feature>
<evidence type="ECO:0000256" key="16">
    <source>
        <dbReference type="RuleBase" id="RU003404"/>
    </source>
</evidence>
<dbReference type="PANTHER" id="PTHR42829:SF2">
    <property type="entry name" value="NADH-UBIQUINONE OXIDOREDUCTASE CHAIN 5"/>
    <property type="match status" value="1"/>
</dbReference>
<geneLocation type="mitochondrion" evidence="20"/>
<dbReference type="AlphaFoldDB" id="B7TYE9"/>
<evidence type="ECO:0000256" key="12">
    <source>
        <dbReference type="ARBA" id="ARBA00023075"/>
    </source>
</evidence>
<sequence length="580" mass="64589">MMVSYYVQWFVWGGWLMALLGGLSLGENVFVFGMDLIHCSSCSYGVEILVDRVGLIFSGVVFFVSGCVFKFSDFYMREEPYSYRFHGLLMCFVFSMILFIFIPNLFGLMLGWDGLGIFSFLLIIHYPASSSLSAGLFTALTNRLGDCFIILFMIFNILELGSSSSLGENLGWVGYLLALGAMTKSAQYPFSSWLPQAMAAPTPVSSLVHSSTLVTAGVFLVIRYFEGLGSGVLGVLQWSSLATLFISGIAACLENDLKKVVALSTLSQVSLMMFSVSLGFSALAFFHLVAHAVTKALLFICVGFVIKGYGQDIRRLNSCFVENPSVKWYFCGSCISLCGFPFFSGFYSKELVLEGLFMSEVSVLGSFMFVAGIWTTGYYSARLVCLCFFNSLSDFSLSGLMGTRSSGCSLPVVHFCCFPLFLLTSMMGGWGAWFIVSCPCMYSCDIMKVLVLMIPFVGVYWLWLRTTAMRPRVPFWHVVGPGRFGVAEAWAAGNASRRSFFCELGFLDGLSSQPFVYWGFSLSEEVNFFMEQGWVEYVGPQGLSIWFKKFLNCNFIMCGHWFNYYTSLYMALVVVLLVWS</sequence>
<accession>B7TYE9</accession>
<evidence type="ECO:0000259" key="17">
    <source>
        <dbReference type="Pfam" id="PF00361"/>
    </source>
</evidence>
<keyword evidence="4 16" id="KW-0813">Transport</keyword>
<keyword evidence="9" id="KW-0249">Electron transport</keyword>
<keyword evidence="13 16" id="KW-0496">Mitochondrion</keyword>
<feature type="transmembrane region" description="Helical" evidence="16">
    <location>
        <begin position="83"/>
        <end position="102"/>
    </location>
</feature>
<evidence type="ECO:0000256" key="15">
    <source>
        <dbReference type="ARBA" id="ARBA00049551"/>
    </source>
</evidence>
<keyword evidence="5" id="KW-0679">Respiratory chain</keyword>
<feature type="transmembrane region" description="Helical" evidence="16">
    <location>
        <begin position="367"/>
        <end position="389"/>
    </location>
</feature>
<name>B7TYE9_MIMNO</name>
<evidence type="ECO:0000256" key="13">
    <source>
        <dbReference type="ARBA" id="ARBA00023128"/>
    </source>
</evidence>
<comment type="subcellular location">
    <subcellularLocation>
        <location evidence="1">Mitochondrion inner membrane</location>
        <topology evidence="1">Multi-pass membrane protein</topology>
    </subcellularLocation>
</comment>
<comment type="similarity">
    <text evidence="16">Belongs to the complex I subunit 5 family.</text>
</comment>
<keyword evidence="12 16" id="KW-0830">Ubiquinone</keyword>
<feature type="transmembrane region" description="Helical" evidence="16">
    <location>
        <begin position="326"/>
        <end position="347"/>
    </location>
</feature>
<reference evidence="20" key="1">
    <citation type="submission" date="2008-10" db="EMBL/GenBank/DDBJ databases">
        <title>Complete DNA sequence of mitochondrial genome from scallop Mimachlamys nobilis.</title>
        <authorList>
            <person name="Xu K."/>
            <person name="Kanno M."/>
            <person name="Li Q."/>
            <person name="Kijima A."/>
        </authorList>
    </citation>
    <scope>NUCLEOTIDE SEQUENCE</scope>
</reference>
<evidence type="ECO:0000313" key="21">
    <source>
        <dbReference type="EMBL" id="ACL36027.1"/>
    </source>
</evidence>
<evidence type="ECO:0000256" key="11">
    <source>
        <dbReference type="ARBA" id="ARBA00023027"/>
    </source>
</evidence>
<evidence type="ECO:0000256" key="6">
    <source>
        <dbReference type="ARBA" id="ARBA00022692"/>
    </source>
</evidence>
<evidence type="ECO:0000256" key="10">
    <source>
        <dbReference type="ARBA" id="ARBA00022989"/>
    </source>
</evidence>
<evidence type="ECO:0000256" key="4">
    <source>
        <dbReference type="ARBA" id="ARBA00022448"/>
    </source>
</evidence>
<keyword evidence="10 16" id="KW-1133">Transmembrane helix</keyword>
<evidence type="ECO:0000256" key="14">
    <source>
        <dbReference type="ARBA" id="ARBA00023136"/>
    </source>
</evidence>
<keyword evidence="14 16" id="KW-0472">Membrane</keyword>
<feature type="transmembrane region" description="Helical" evidence="16">
    <location>
        <begin position="446"/>
        <end position="464"/>
    </location>
</feature>
<dbReference type="Pfam" id="PF06455">
    <property type="entry name" value="NADH5_C"/>
    <property type="match status" value="1"/>
</dbReference>
<evidence type="ECO:0000313" key="20">
    <source>
        <dbReference type="EMBL" id="ACJ64163.1"/>
    </source>
</evidence>
<feature type="transmembrane region" description="Helical" evidence="16">
    <location>
        <begin position="561"/>
        <end position="579"/>
    </location>
</feature>